<protein>
    <recommendedName>
        <fullName evidence="4">Lipoprotein</fullName>
    </recommendedName>
</protein>
<dbReference type="RefSeq" id="WP_143878074.1">
    <property type="nucleotide sequence ID" value="NZ_BAABLZ010000002.1"/>
</dbReference>
<proteinExistence type="predicted"/>
<feature type="chain" id="PRO_5022147506" description="Lipoprotein" evidence="1">
    <location>
        <begin position="21"/>
        <end position="127"/>
    </location>
</feature>
<reference evidence="2 3" key="1">
    <citation type="submission" date="2019-07" db="EMBL/GenBank/DDBJ databases">
        <title>Lysobacter weifangensis sp. nov., isolated from bensulfuron-methyl contaminated farmland soil.</title>
        <authorList>
            <person name="Zhao H."/>
        </authorList>
    </citation>
    <scope>NUCLEOTIDE SEQUENCE [LARGE SCALE GENOMIC DNA]</scope>
    <source>
        <strain evidence="2 3">CC-Bw-6</strain>
    </source>
</reference>
<accession>A0A516V217</accession>
<dbReference type="EMBL" id="CP041742">
    <property type="protein sequence ID" value="QDQ72558.1"/>
    <property type="molecule type" value="Genomic_DNA"/>
</dbReference>
<evidence type="ECO:0000313" key="3">
    <source>
        <dbReference type="Proteomes" id="UP000315891"/>
    </source>
</evidence>
<evidence type="ECO:0008006" key="4">
    <source>
        <dbReference type="Google" id="ProtNLM"/>
    </source>
</evidence>
<sequence>MRLLTTLAFLALAACTTAPASPAADANTVADGSTITLAPSQSAQLADNSRLDYIKLNGDSRCRPDVQCVWAGDATIAMRWTPANAMTAQDFVLHTNLDPKSFDANGRTITLQALERGDAPKATLQVQ</sequence>
<organism evidence="2 3">
    <name type="scientific">Pseudoluteimonas lycopersici</name>
    <dbReference type="NCBI Taxonomy" id="1324796"/>
    <lineage>
        <taxon>Bacteria</taxon>
        <taxon>Pseudomonadati</taxon>
        <taxon>Pseudomonadota</taxon>
        <taxon>Gammaproteobacteria</taxon>
        <taxon>Lysobacterales</taxon>
        <taxon>Lysobacteraceae</taxon>
        <taxon>Pseudoluteimonas</taxon>
    </lineage>
</organism>
<feature type="signal peptide" evidence="1">
    <location>
        <begin position="1"/>
        <end position="20"/>
    </location>
</feature>
<dbReference type="OrthoDB" id="163809at2"/>
<evidence type="ECO:0000256" key="1">
    <source>
        <dbReference type="SAM" id="SignalP"/>
    </source>
</evidence>
<dbReference type="Proteomes" id="UP000315891">
    <property type="component" value="Chromosome"/>
</dbReference>
<keyword evidence="3" id="KW-1185">Reference proteome</keyword>
<evidence type="ECO:0000313" key="2">
    <source>
        <dbReference type="EMBL" id="QDQ72558.1"/>
    </source>
</evidence>
<dbReference type="AlphaFoldDB" id="A0A516V217"/>
<dbReference type="PROSITE" id="PS51257">
    <property type="entry name" value="PROKAR_LIPOPROTEIN"/>
    <property type="match status" value="1"/>
</dbReference>
<keyword evidence="1" id="KW-0732">Signal</keyword>
<name>A0A516V217_9GAMM</name>
<gene>
    <name evidence="2" type="ORF">FNZ56_00990</name>
</gene>